<dbReference type="PANTHER" id="PTHR34047:SF8">
    <property type="entry name" value="PROTEIN YKFC"/>
    <property type="match status" value="1"/>
</dbReference>
<dbReference type="SUPFAM" id="SSF56672">
    <property type="entry name" value="DNA/RNA polymerases"/>
    <property type="match status" value="1"/>
</dbReference>
<geneLocation type="mitochondrion" evidence="2"/>
<name>A0A1Y0AZM1_9LAMI</name>
<keyword evidence="2" id="KW-0496">Mitochondrion</keyword>
<dbReference type="CDD" id="cd01651">
    <property type="entry name" value="RT_G2_intron"/>
    <property type="match status" value="1"/>
</dbReference>
<dbReference type="InterPro" id="IPR000477">
    <property type="entry name" value="RT_dom"/>
</dbReference>
<evidence type="ECO:0000259" key="1">
    <source>
        <dbReference type="PROSITE" id="PS50878"/>
    </source>
</evidence>
<dbReference type="EMBL" id="KY774314">
    <property type="protein sequence ID" value="ART30625.1"/>
    <property type="molecule type" value="Genomic_DNA"/>
</dbReference>
<dbReference type="InterPro" id="IPR051083">
    <property type="entry name" value="GrpII_Intron_Splice-Mob/Def"/>
</dbReference>
<dbReference type="PANTHER" id="PTHR34047">
    <property type="entry name" value="NUCLEAR INTRON MATURASE 1, MITOCHONDRIAL-RELATED"/>
    <property type="match status" value="1"/>
</dbReference>
<dbReference type="InterPro" id="IPR043502">
    <property type="entry name" value="DNA/RNA_pol_sf"/>
</dbReference>
<reference evidence="2" key="1">
    <citation type="submission" date="2017-03" db="EMBL/GenBank/DDBJ databases">
        <title>The mitochondrial genome of the carnivorous plant Utricularia reniformis (Lentibulariaceae): structure, comparative analysis and evolutionary landmarks.</title>
        <authorList>
            <person name="Silva S.R."/>
            <person name="Alvarenga D.O."/>
            <person name="Michael T.P."/>
            <person name="Miranda V.F.O."/>
            <person name="Varani A.M."/>
        </authorList>
    </citation>
    <scope>NUCLEOTIDE SEQUENCE</scope>
</reference>
<organism evidence="2">
    <name type="scientific">Utricularia reniformis</name>
    <dbReference type="NCBI Taxonomy" id="192314"/>
    <lineage>
        <taxon>Eukaryota</taxon>
        <taxon>Viridiplantae</taxon>
        <taxon>Streptophyta</taxon>
        <taxon>Embryophyta</taxon>
        <taxon>Tracheophyta</taxon>
        <taxon>Spermatophyta</taxon>
        <taxon>Magnoliopsida</taxon>
        <taxon>eudicotyledons</taxon>
        <taxon>Gunneridae</taxon>
        <taxon>Pentapetalae</taxon>
        <taxon>asterids</taxon>
        <taxon>lamiids</taxon>
        <taxon>Lamiales</taxon>
        <taxon>Lentibulariaceae</taxon>
        <taxon>Utricularia</taxon>
    </lineage>
</organism>
<dbReference type="PROSITE" id="PS50878">
    <property type="entry name" value="RT_POL"/>
    <property type="match status" value="1"/>
</dbReference>
<dbReference type="Pfam" id="PF00078">
    <property type="entry name" value="RVT_1"/>
    <property type="match status" value="1"/>
</dbReference>
<proteinExistence type="predicted"/>
<dbReference type="GeneID" id="33078010"/>
<accession>A0A1Y0AZM1</accession>
<feature type="domain" description="Reverse transcriptase" evidence="1">
    <location>
        <begin position="32"/>
        <end position="265"/>
    </location>
</feature>
<gene>
    <name evidence="2" type="primary">ltrA</name>
    <name evidence="2" type="ORF">AEK19_MT0042</name>
</gene>
<dbReference type="AlphaFoldDB" id="A0A1Y0AZM1"/>
<protein>
    <submittedName>
        <fullName evidence="2">LtrA</fullName>
    </submittedName>
</protein>
<sequence length="385" mass="44328">MAKVKACLVPRLAEILKSKARNHDIDVDLVKSIEGIRSCTYRFNPMFRYWIPKGKNHFRPITQPHSSDVLILKSLCTLFNELDDQFHLLSHGFRPKRGVITLFRSLASWSSLVLIQRSDIVSCFDNIPHDLLLSRLQSFLGPKNPELLDLISSLLNVPILDQNGVNYASPSKGIPQGSPFSPILMNIVLHSIDVEMGRFVSSGELFYLRYADDIVLGFHNKRTIPRLILAFQKSLNDLKLQEKSSKVWRQEKKGSPHIRILGFICSITENGKIVTRAPFAKWKKKLSLTNILRDIKEKERTLQSFLVNFLLVIEPYIHFFSACPCSQSQVEFLSFAKSLLRKRSLEFQTANYESNSKEYIKLLRNSEQKLAKKIDGIFHYWTHPK</sequence>
<evidence type="ECO:0000313" key="2">
    <source>
        <dbReference type="EMBL" id="ART30625.1"/>
    </source>
</evidence>
<dbReference type="RefSeq" id="YP_009380745.1">
    <property type="nucleotide sequence ID" value="NC_034982.1"/>
</dbReference>